<keyword evidence="1" id="KW-0732">Signal</keyword>
<gene>
    <name evidence="2" type="ORF">MJ923_10950</name>
</gene>
<reference evidence="2 3" key="1">
    <citation type="submission" date="2022-02" db="EMBL/GenBank/DDBJ databases">
        <title>The genome sequence of Shewanella sp. 3B26.</title>
        <authorList>
            <person name="Du J."/>
        </authorList>
    </citation>
    <scope>NUCLEOTIDE SEQUENCE [LARGE SCALE GENOMIC DNA]</scope>
    <source>
        <strain evidence="2 3">3B26</strain>
    </source>
</reference>
<evidence type="ECO:0000256" key="1">
    <source>
        <dbReference type="SAM" id="SignalP"/>
    </source>
</evidence>
<proteinExistence type="predicted"/>
<keyword evidence="3" id="KW-1185">Reference proteome</keyword>
<protein>
    <submittedName>
        <fullName evidence="2">Uncharacterized protein</fullName>
    </submittedName>
</protein>
<sequence>MRTPSAILTQAALAMALAVSFAVSAEEEPTLDLPAAPSEDVKQIKEVCLDLILEQEVPREERNEFLLTCVNDQLFEMGYLAVEAADLK</sequence>
<name>A0AAJ1BHC9_9GAMM</name>
<feature type="chain" id="PRO_5042560194" evidence="1">
    <location>
        <begin position="26"/>
        <end position="88"/>
    </location>
</feature>
<accession>A0AAJ1BHC9</accession>
<evidence type="ECO:0000313" key="2">
    <source>
        <dbReference type="EMBL" id="MCH4294820.1"/>
    </source>
</evidence>
<dbReference type="Proteomes" id="UP001297581">
    <property type="component" value="Unassembled WGS sequence"/>
</dbReference>
<comment type="caution">
    <text evidence="2">The sequence shown here is derived from an EMBL/GenBank/DDBJ whole genome shotgun (WGS) entry which is preliminary data.</text>
</comment>
<dbReference type="RefSeq" id="WP_240591111.1">
    <property type="nucleotide sequence ID" value="NZ_JAKUDL010000003.1"/>
</dbReference>
<organism evidence="2 3">
    <name type="scientific">Shewanella zhuhaiensis</name>
    <dbReference type="NCBI Taxonomy" id="2919576"/>
    <lineage>
        <taxon>Bacteria</taxon>
        <taxon>Pseudomonadati</taxon>
        <taxon>Pseudomonadota</taxon>
        <taxon>Gammaproteobacteria</taxon>
        <taxon>Alteromonadales</taxon>
        <taxon>Shewanellaceae</taxon>
        <taxon>Shewanella</taxon>
    </lineage>
</organism>
<dbReference type="EMBL" id="JAKUDL010000003">
    <property type="protein sequence ID" value="MCH4294820.1"/>
    <property type="molecule type" value="Genomic_DNA"/>
</dbReference>
<dbReference type="AlphaFoldDB" id="A0AAJ1BHC9"/>
<evidence type="ECO:0000313" key="3">
    <source>
        <dbReference type="Proteomes" id="UP001297581"/>
    </source>
</evidence>
<feature type="signal peptide" evidence="1">
    <location>
        <begin position="1"/>
        <end position="25"/>
    </location>
</feature>